<dbReference type="Gene3D" id="3.30.830.10">
    <property type="entry name" value="Metalloenzyme, LuxS/M16 peptidase-like"/>
    <property type="match status" value="4"/>
</dbReference>
<keyword evidence="6" id="KW-0482">Metalloprotease</keyword>
<evidence type="ECO:0000259" key="10">
    <source>
        <dbReference type="Pfam" id="PF16187"/>
    </source>
</evidence>
<dbReference type="InterPro" id="IPR007863">
    <property type="entry name" value="Peptidase_M16_C"/>
</dbReference>
<keyword evidence="3" id="KW-0479">Metal-binding</keyword>
<comment type="similarity">
    <text evidence="1">Belongs to the peptidase M16 family.</text>
</comment>
<feature type="domain" description="Peptidase M16 C-terminal" evidence="9">
    <location>
        <begin position="215"/>
        <end position="385"/>
    </location>
</feature>
<dbReference type="OrthoDB" id="952271at2759"/>
<evidence type="ECO:0000256" key="1">
    <source>
        <dbReference type="ARBA" id="ARBA00007261"/>
    </source>
</evidence>
<dbReference type="Pfam" id="PF00675">
    <property type="entry name" value="Peptidase_M16"/>
    <property type="match status" value="1"/>
</dbReference>
<proteinExistence type="inferred from homology"/>
<dbReference type="Pfam" id="PF16187">
    <property type="entry name" value="Peptidase_M16_M"/>
    <property type="match status" value="1"/>
</dbReference>
<dbReference type="Proteomes" id="UP000789342">
    <property type="component" value="Unassembled WGS sequence"/>
</dbReference>
<dbReference type="GO" id="GO:0005739">
    <property type="term" value="C:mitochondrion"/>
    <property type="evidence" value="ECO:0007669"/>
    <property type="project" value="TreeGrafter"/>
</dbReference>
<evidence type="ECO:0000313" key="13">
    <source>
        <dbReference type="Proteomes" id="UP000789342"/>
    </source>
</evidence>
<evidence type="ECO:0000256" key="5">
    <source>
        <dbReference type="ARBA" id="ARBA00022833"/>
    </source>
</evidence>
<evidence type="ECO:0000259" key="9">
    <source>
        <dbReference type="Pfam" id="PF05193"/>
    </source>
</evidence>
<dbReference type="InterPro" id="IPR050626">
    <property type="entry name" value="Peptidase_M16"/>
</dbReference>
<gene>
    <name evidence="12" type="ORF">AMORRO_LOCUS367</name>
</gene>
<dbReference type="GO" id="GO:0043171">
    <property type="term" value="P:peptide catabolic process"/>
    <property type="evidence" value="ECO:0007669"/>
    <property type="project" value="TreeGrafter"/>
</dbReference>
<feature type="region of interest" description="Disordered" evidence="7">
    <location>
        <begin position="1035"/>
        <end position="1054"/>
    </location>
</feature>
<dbReference type="FunFam" id="3.30.830.10:FF:000005">
    <property type="entry name" value="nardilysin isoform X1"/>
    <property type="match status" value="1"/>
</dbReference>
<keyword evidence="5" id="KW-0862">Zinc</keyword>
<feature type="domain" description="Peptidase M16 N-terminal" evidence="8">
    <location>
        <begin position="53"/>
        <end position="188"/>
    </location>
</feature>
<protein>
    <submittedName>
        <fullName evidence="12">10344_t:CDS:1</fullName>
    </submittedName>
</protein>
<dbReference type="GO" id="GO:0004222">
    <property type="term" value="F:metalloendopeptidase activity"/>
    <property type="evidence" value="ECO:0007669"/>
    <property type="project" value="TreeGrafter"/>
</dbReference>
<dbReference type="FunFam" id="3.30.830.10:FF:000003">
    <property type="entry name" value="Insulin-degrading enzyme"/>
    <property type="match status" value="1"/>
</dbReference>
<dbReference type="InterPro" id="IPR011765">
    <property type="entry name" value="Pept_M16_N"/>
</dbReference>
<dbReference type="SUPFAM" id="SSF63411">
    <property type="entry name" value="LuxS/MPP-like metallohydrolase"/>
    <property type="match status" value="4"/>
</dbReference>
<dbReference type="GO" id="GO:0005829">
    <property type="term" value="C:cytosol"/>
    <property type="evidence" value="ECO:0007669"/>
    <property type="project" value="TreeGrafter"/>
</dbReference>
<keyword evidence="2" id="KW-0645">Protease</keyword>
<evidence type="ECO:0000256" key="3">
    <source>
        <dbReference type="ARBA" id="ARBA00022723"/>
    </source>
</evidence>
<evidence type="ECO:0000256" key="4">
    <source>
        <dbReference type="ARBA" id="ARBA00022801"/>
    </source>
</evidence>
<dbReference type="InterPro" id="IPR011249">
    <property type="entry name" value="Metalloenz_LuxS/M16"/>
</dbReference>
<dbReference type="InterPro" id="IPR032632">
    <property type="entry name" value="Peptidase_M16_M"/>
</dbReference>
<evidence type="ECO:0000259" key="8">
    <source>
        <dbReference type="Pfam" id="PF00675"/>
    </source>
</evidence>
<evidence type="ECO:0000256" key="6">
    <source>
        <dbReference type="ARBA" id="ARBA00023049"/>
    </source>
</evidence>
<reference evidence="12" key="1">
    <citation type="submission" date="2021-06" db="EMBL/GenBank/DDBJ databases">
        <authorList>
            <person name="Kallberg Y."/>
            <person name="Tangrot J."/>
            <person name="Rosling A."/>
        </authorList>
    </citation>
    <scope>NUCLEOTIDE SEQUENCE</scope>
    <source>
        <strain evidence="12">CL551</strain>
    </source>
</reference>
<sequence length="1092" mass="127126">MSSNTVADLTNLPQNFEISPDKTHAVFSIPLEKSNNDDREYRLIRLANELEALLIHDPNTDKSSAAMDVHVGQIHDPPNLQGLGHFCEHLLFMGTTKYPKENEYSEYLTKHNGSSNAYTNVDDTNYYFEVGHEHLEGALDRFAQFFIHPLFNADCTDRELRAVDSEYKNNLLNDGWRKYQLERSLSNPNHPFSQFGIGNLESLREIPLKEGLDVREELIKHHKKYYSSNLMKLVVLGREPLDQLARWVVEKFSEVENKSIPIPIPDGYPITEKELGNQISLKPVKDQHSLEITFPFPDQYPLYETKPASYITHLIGHEGQGSILSLLKRKGWANRLSSYSIHQSVGFEVFKISIELTEDGLARYEEILEICFQYIDMLKQLDPEEQGRVFKEVQSVEVIDFRFQEKSWPSYYTSELSTYMQRPYPREWILSSPHLSRRYDSKSITEGLSYLSWDKCVLSLSSKLLNGLDKKEQWFGTEYKFEPISEGLLKSMQNPALYPDLKIPPENEFIPSNFEVNKLESVKPLEHPFLIKDTKICRLWHKKDDRFWVPKVEAHFLLKTPVAHVTPLHSVKTRLYVDLVNDALTEFSYGASIAGLVYYFYDQDSGIGVSVVGYNDKATHLLEKILEKMKDFTVDPERFAKIKEELKRVYQNRLLDPPARLSRYYTSYIIRQNMWTFQEKLSMLEQVKYEDVQEFYPRLYEQMFFEGLVHGNMNRSEAFNMMDTIERVLGSKELLPSQLIGDRSILLPAGKKYVYFQEVYDKKEINCAIDYSIQIVNEKLDSKLRAKLDLVEQIADEPCFDQLRTKEQLGYSVYCMTKEAPGILEFRIIVQSEKDAVYLENRIEAFLFKLQEIIENLSDEEYKKHVNSLIEKKLEKDKNLGEESRRYWEIICSGRYEFNKIEFDTKILRELTKSELLEFYKTYIHPKSPSQKKISTHMKSKNLDIIKMFNRIDTKKLHEFVSSQGFSAITIEELQKAMDALKVQAAGLDQGEVEVIVKNFFLVKIGSDDASVLEALDKIARNLVGLIYGNKDGTGGNFEKEPDDDNQQKERKDDYRLSDDNEIIEDIVLFKSRMELSSAPYPLFPLTSFYEK</sequence>
<evidence type="ECO:0000256" key="7">
    <source>
        <dbReference type="SAM" id="MobiDB-lite"/>
    </source>
</evidence>
<organism evidence="12 13">
    <name type="scientific">Acaulospora morrowiae</name>
    <dbReference type="NCBI Taxonomy" id="94023"/>
    <lineage>
        <taxon>Eukaryota</taxon>
        <taxon>Fungi</taxon>
        <taxon>Fungi incertae sedis</taxon>
        <taxon>Mucoromycota</taxon>
        <taxon>Glomeromycotina</taxon>
        <taxon>Glomeromycetes</taxon>
        <taxon>Diversisporales</taxon>
        <taxon>Acaulosporaceae</taxon>
        <taxon>Acaulospora</taxon>
    </lineage>
</organism>
<accession>A0A9N8V8K3</accession>
<dbReference type="InterPro" id="IPR054734">
    <property type="entry name" value="PqqF-like_C_4"/>
</dbReference>
<name>A0A9N8V8K3_9GLOM</name>
<evidence type="ECO:0000313" key="12">
    <source>
        <dbReference type="EMBL" id="CAG8442164.1"/>
    </source>
</evidence>
<dbReference type="AlphaFoldDB" id="A0A9N8V8K3"/>
<dbReference type="FunFam" id="3.30.830.10:FF:000004">
    <property type="entry name" value="Putative insulin-degrading enzyme"/>
    <property type="match status" value="1"/>
</dbReference>
<keyword evidence="13" id="KW-1185">Reference proteome</keyword>
<keyword evidence="4" id="KW-0378">Hydrolase</keyword>
<dbReference type="Pfam" id="PF22456">
    <property type="entry name" value="PqqF-like_C_4"/>
    <property type="match status" value="1"/>
</dbReference>
<evidence type="ECO:0000256" key="2">
    <source>
        <dbReference type="ARBA" id="ARBA00022670"/>
    </source>
</evidence>
<evidence type="ECO:0000259" key="11">
    <source>
        <dbReference type="Pfam" id="PF22456"/>
    </source>
</evidence>
<feature type="domain" description="Peptidase M16 middle/third" evidence="10">
    <location>
        <begin position="401"/>
        <end position="682"/>
    </location>
</feature>
<dbReference type="Pfam" id="PF05193">
    <property type="entry name" value="Peptidase_M16_C"/>
    <property type="match status" value="1"/>
</dbReference>
<dbReference type="GO" id="GO:0051603">
    <property type="term" value="P:proteolysis involved in protein catabolic process"/>
    <property type="evidence" value="ECO:0007669"/>
    <property type="project" value="TreeGrafter"/>
</dbReference>
<dbReference type="PANTHER" id="PTHR43690:SF18">
    <property type="entry name" value="INSULIN-DEGRADING ENZYME-RELATED"/>
    <property type="match status" value="1"/>
</dbReference>
<dbReference type="PANTHER" id="PTHR43690">
    <property type="entry name" value="NARDILYSIN"/>
    <property type="match status" value="1"/>
</dbReference>
<dbReference type="GO" id="GO:0046872">
    <property type="term" value="F:metal ion binding"/>
    <property type="evidence" value="ECO:0007669"/>
    <property type="project" value="UniProtKB-KW"/>
</dbReference>
<feature type="domain" description="Coenzyme PQQ synthesis protein F-like C-terminal lobe" evidence="11">
    <location>
        <begin position="790"/>
        <end position="888"/>
    </location>
</feature>
<comment type="caution">
    <text evidence="12">The sequence shown here is derived from an EMBL/GenBank/DDBJ whole genome shotgun (WGS) entry which is preliminary data.</text>
</comment>
<dbReference type="EMBL" id="CAJVPV010000090">
    <property type="protein sequence ID" value="CAG8442164.1"/>
    <property type="molecule type" value="Genomic_DNA"/>
</dbReference>